<proteinExistence type="predicted"/>
<organism evidence="1">
    <name type="scientific">hydrothermal vent metagenome</name>
    <dbReference type="NCBI Taxonomy" id="652676"/>
    <lineage>
        <taxon>unclassified sequences</taxon>
        <taxon>metagenomes</taxon>
        <taxon>ecological metagenomes</taxon>
    </lineage>
</organism>
<dbReference type="GO" id="GO:0016853">
    <property type="term" value="F:isomerase activity"/>
    <property type="evidence" value="ECO:0007669"/>
    <property type="project" value="UniProtKB-KW"/>
</dbReference>
<keyword evidence="1" id="KW-0413">Isomerase</keyword>
<evidence type="ECO:0000313" key="1">
    <source>
        <dbReference type="EMBL" id="VAX17290.1"/>
    </source>
</evidence>
<dbReference type="EMBL" id="UOGB01000085">
    <property type="protein sequence ID" value="VAX17290.1"/>
    <property type="molecule type" value="Genomic_DNA"/>
</dbReference>
<dbReference type="AlphaFoldDB" id="A0A3B1C350"/>
<dbReference type="Pfam" id="PF00977">
    <property type="entry name" value="His_biosynth"/>
    <property type="match status" value="1"/>
</dbReference>
<dbReference type="GO" id="GO:0000105">
    <property type="term" value="P:L-histidine biosynthetic process"/>
    <property type="evidence" value="ECO:0007669"/>
    <property type="project" value="InterPro"/>
</dbReference>
<accession>A0A3B1C350</accession>
<reference evidence="1" key="1">
    <citation type="submission" date="2018-06" db="EMBL/GenBank/DDBJ databases">
        <authorList>
            <person name="Zhirakovskaya E."/>
        </authorList>
    </citation>
    <scope>NUCLEOTIDE SEQUENCE</scope>
</reference>
<gene>
    <name evidence="1" type="ORF">MNBD_NITROSPINAE03-854</name>
</gene>
<sequence length="218" mass="23527">MDIMGGEIVRAVAGNRDEYKPVQSPLLSGADPLCFVNHFTAEFNFNLFYIADLDAIMGKGSNFPVIEKLLSSTTVDYWLDAGYKTMDDVSPHPRLTPVIATETFEMTNTTPDLSKAIVSIDTMSGKPIGVNRSATTTELINRARDIGARRFIFMRLDAVGCGGFEVSALPRPGKDESWYSAGGVRSSLDLDKLSAIGYSGALVSTALHNGSLQACADF</sequence>
<name>A0A3B1C350_9ZZZZ</name>
<dbReference type="InterPro" id="IPR013785">
    <property type="entry name" value="Aldolase_TIM"/>
</dbReference>
<dbReference type="SUPFAM" id="SSF51366">
    <property type="entry name" value="Ribulose-phoshate binding barrel"/>
    <property type="match status" value="1"/>
</dbReference>
<dbReference type="InterPro" id="IPR006062">
    <property type="entry name" value="His_biosynth"/>
</dbReference>
<dbReference type="Gene3D" id="3.20.20.70">
    <property type="entry name" value="Aldolase class I"/>
    <property type="match status" value="1"/>
</dbReference>
<dbReference type="InterPro" id="IPR011060">
    <property type="entry name" value="RibuloseP-bd_barrel"/>
</dbReference>
<protein>
    <submittedName>
        <fullName evidence="1">Phosphoribosylformimino-5-aminoimidazole carboxamide ribotide isomerase related protein</fullName>
    </submittedName>
</protein>